<comment type="pathway">
    <text evidence="2">Glycan metabolism; pectin degradation; 2-dehydro-3-deoxy-D-gluconate from pectin: step 1/5.</text>
</comment>
<evidence type="ECO:0000256" key="8">
    <source>
        <dbReference type="ARBA" id="ARBA00022801"/>
    </source>
</evidence>
<proteinExistence type="inferred from homology"/>
<dbReference type="InterPro" id="IPR011050">
    <property type="entry name" value="Pectin_lyase_fold/virulence"/>
</dbReference>
<keyword evidence="9" id="KW-0063">Aspartyl esterase</keyword>
<keyword evidence="13" id="KW-0472">Membrane</keyword>
<keyword evidence="7" id="KW-0732">Signal</keyword>
<dbReference type="Pfam" id="PF01095">
    <property type="entry name" value="Pectinesterase"/>
    <property type="match status" value="1"/>
</dbReference>
<keyword evidence="11" id="KW-0961">Cell wall biogenesis/degradation</keyword>
<evidence type="ECO:0000256" key="2">
    <source>
        <dbReference type="ARBA" id="ARBA00005184"/>
    </source>
</evidence>
<evidence type="ECO:0000256" key="13">
    <source>
        <dbReference type="SAM" id="Phobius"/>
    </source>
</evidence>
<dbReference type="FunFam" id="2.160.20.10:FF:000033">
    <property type="entry name" value="Pectinesterase"/>
    <property type="match status" value="1"/>
</dbReference>
<evidence type="ECO:0000256" key="4">
    <source>
        <dbReference type="ARBA" id="ARBA00013229"/>
    </source>
</evidence>
<dbReference type="PANTHER" id="PTHR31321:SF73">
    <property type="entry name" value="PECTINESTERASE 14-RELATED"/>
    <property type="match status" value="1"/>
</dbReference>
<dbReference type="Gene3D" id="2.160.20.10">
    <property type="entry name" value="Single-stranded right-handed beta-helix, Pectin lyase-like"/>
    <property type="match status" value="1"/>
</dbReference>
<dbReference type="GO" id="GO:0045490">
    <property type="term" value="P:pectin catabolic process"/>
    <property type="evidence" value="ECO:0007669"/>
    <property type="project" value="TreeGrafter"/>
</dbReference>
<evidence type="ECO:0000256" key="3">
    <source>
        <dbReference type="ARBA" id="ARBA00008891"/>
    </source>
</evidence>
<accession>A0A9Q0CJ55</accession>
<evidence type="ECO:0000256" key="5">
    <source>
        <dbReference type="ARBA" id="ARBA00022512"/>
    </source>
</evidence>
<reference evidence="15" key="1">
    <citation type="journal article" date="2022" name="Cell">
        <title>Repeat-based holocentromeres influence genome architecture and karyotype evolution.</title>
        <authorList>
            <person name="Hofstatter P.G."/>
            <person name="Thangavel G."/>
            <person name="Lux T."/>
            <person name="Neumann P."/>
            <person name="Vondrak T."/>
            <person name="Novak P."/>
            <person name="Zhang M."/>
            <person name="Costa L."/>
            <person name="Castellani M."/>
            <person name="Scott A."/>
            <person name="Toegelov H."/>
            <person name="Fuchs J."/>
            <person name="Mata-Sucre Y."/>
            <person name="Dias Y."/>
            <person name="Vanzela A.L.L."/>
            <person name="Huettel B."/>
            <person name="Almeida C.C.S."/>
            <person name="Simkova H."/>
            <person name="Souza G."/>
            <person name="Pedrosa-Harand A."/>
            <person name="Macas J."/>
            <person name="Mayer K.F.X."/>
            <person name="Houben A."/>
            <person name="Marques A."/>
        </authorList>
    </citation>
    <scope>NUCLEOTIDE SEQUENCE</scope>
    <source>
        <strain evidence="15">RhyBre1mFocal</strain>
    </source>
</reference>
<dbReference type="InterPro" id="IPR012334">
    <property type="entry name" value="Pectin_lyas_fold"/>
</dbReference>
<keyword evidence="8" id="KW-0378">Hydrolase</keyword>
<gene>
    <name evidence="15" type="ORF">LUZ63_011097</name>
</gene>
<keyword evidence="5" id="KW-0134">Cell wall</keyword>
<evidence type="ECO:0000259" key="14">
    <source>
        <dbReference type="Pfam" id="PF01095"/>
    </source>
</evidence>
<evidence type="ECO:0000256" key="6">
    <source>
        <dbReference type="ARBA" id="ARBA00022525"/>
    </source>
</evidence>
<dbReference type="GO" id="GO:0042545">
    <property type="term" value="P:cell wall modification"/>
    <property type="evidence" value="ECO:0007669"/>
    <property type="project" value="InterPro"/>
</dbReference>
<dbReference type="AlphaFoldDB" id="A0A9Q0CJ55"/>
<dbReference type="PANTHER" id="PTHR31321">
    <property type="entry name" value="ACYL-COA THIOESTER HYDROLASE YBHC-RELATED"/>
    <property type="match status" value="1"/>
</dbReference>
<evidence type="ECO:0000256" key="12">
    <source>
        <dbReference type="ARBA" id="ARBA00057335"/>
    </source>
</evidence>
<sequence length="431" mass="47037">MNKGNNTLFLWISAFSIALISILISFHTITPRITTSSQFNICTGTRQMHDITTSLVQYVVYRGHHRRKHKCDDMKKWVVMMASGQNAGLVLTVDLQGCANFSSVQRAVDAVPDNSLSRTLILVNSGVYREKVMIGASKSNVALQGRGNLETSIVWNSTANSSGGTVNSATFSILSFNFIAFNISFQNTAPAASPGDEGGQAVALRIAGDQAAFYGCGFYGAQDTLLDEKGRHFFRECFIEGSIDFIWGNGRSLYEDCKISSVANQVWTGNGPITGCITAQGRQSGTEKTGFSFVNCIIDGTGKIWLGRAWGPYATVVFSRTYISAIVVPEGWNDWNDPTRDPTVYFAEFGCMGPGASNSQRVSYAKQLDKGQAASFMDISYIDGADWVVPPVGRIRRTPHDVHDKDGHLKITEDESMTESVNTSTALSLQR</sequence>
<organism evidence="15 16">
    <name type="scientific">Rhynchospora breviuscula</name>
    <dbReference type="NCBI Taxonomy" id="2022672"/>
    <lineage>
        <taxon>Eukaryota</taxon>
        <taxon>Viridiplantae</taxon>
        <taxon>Streptophyta</taxon>
        <taxon>Embryophyta</taxon>
        <taxon>Tracheophyta</taxon>
        <taxon>Spermatophyta</taxon>
        <taxon>Magnoliopsida</taxon>
        <taxon>Liliopsida</taxon>
        <taxon>Poales</taxon>
        <taxon>Cyperaceae</taxon>
        <taxon>Cyperoideae</taxon>
        <taxon>Rhynchosporeae</taxon>
        <taxon>Rhynchospora</taxon>
    </lineage>
</organism>
<evidence type="ECO:0000313" key="16">
    <source>
        <dbReference type="Proteomes" id="UP001151287"/>
    </source>
</evidence>
<dbReference type="Proteomes" id="UP001151287">
    <property type="component" value="Unassembled WGS sequence"/>
</dbReference>
<evidence type="ECO:0000256" key="11">
    <source>
        <dbReference type="ARBA" id="ARBA00023316"/>
    </source>
</evidence>
<evidence type="ECO:0000256" key="1">
    <source>
        <dbReference type="ARBA" id="ARBA00004191"/>
    </source>
</evidence>
<dbReference type="SUPFAM" id="SSF51126">
    <property type="entry name" value="Pectin lyase-like"/>
    <property type="match status" value="1"/>
</dbReference>
<evidence type="ECO:0000256" key="9">
    <source>
        <dbReference type="ARBA" id="ARBA00023085"/>
    </source>
</evidence>
<evidence type="ECO:0000256" key="7">
    <source>
        <dbReference type="ARBA" id="ARBA00022729"/>
    </source>
</evidence>
<evidence type="ECO:0000256" key="10">
    <source>
        <dbReference type="ARBA" id="ARBA00023180"/>
    </source>
</evidence>
<keyword evidence="13" id="KW-1133">Transmembrane helix</keyword>
<comment type="subcellular location">
    <subcellularLocation>
        <location evidence="1">Secreted</location>
        <location evidence="1">Cell wall</location>
    </subcellularLocation>
</comment>
<dbReference type="GO" id="GO:0030599">
    <property type="term" value="F:pectinesterase activity"/>
    <property type="evidence" value="ECO:0007669"/>
    <property type="project" value="UniProtKB-EC"/>
</dbReference>
<feature type="domain" description="Pectinesterase catalytic" evidence="14">
    <location>
        <begin position="92"/>
        <end position="384"/>
    </location>
</feature>
<keyword evidence="13" id="KW-0812">Transmembrane</keyword>
<comment type="function">
    <text evidence="12">Acts in the modification of cell walls via demethylesterification of cell wall pectin.</text>
</comment>
<name>A0A9Q0CJ55_9POAL</name>
<comment type="similarity">
    <text evidence="3">Belongs to the pectinesterase family.</text>
</comment>
<keyword evidence="6" id="KW-0964">Secreted</keyword>
<dbReference type="EMBL" id="JAMQYH010000003">
    <property type="protein sequence ID" value="KAJ1694399.1"/>
    <property type="molecule type" value="Genomic_DNA"/>
</dbReference>
<dbReference type="OrthoDB" id="2019149at2759"/>
<comment type="caution">
    <text evidence="15">The sequence shown here is derived from an EMBL/GenBank/DDBJ whole genome shotgun (WGS) entry which is preliminary data.</text>
</comment>
<evidence type="ECO:0000313" key="15">
    <source>
        <dbReference type="EMBL" id="KAJ1694399.1"/>
    </source>
</evidence>
<protein>
    <recommendedName>
        <fullName evidence="4">pectinesterase</fullName>
        <ecNumber evidence="4">3.1.1.11</ecNumber>
    </recommendedName>
</protein>
<keyword evidence="10" id="KW-0325">Glycoprotein</keyword>
<dbReference type="InterPro" id="IPR000070">
    <property type="entry name" value="Pectinesterase_cat"/>
</dbReference>
<feature type="transmembrane region" description="Helical" evidence="13">
    <location>
        <begin position="7"/>
        <end position="29"/>
    </location>
</feature>
<keyword evidence="16" id="KW-1185">Reference proteome</keyword>
<dbReference type="EC" id="3.1.1.11" evidence="4"/>